<dbReference type="InterPro" id="IPR056935">
    <property type="entry name" value="Rv0428c-like_C"/>
</dbReference>
<gene>
    <name evidence="2" type="ORF">BJZ21_002907</name>
</gene>
<proteinExistence type="predicted"/>
<protein>
    <submittedName>
        <fullName evidence="2">Ribosomal protein S18 acetylase RimI-like enzyme</fullName>
    </submittedName>
</protein>
<dbReference type="GO" id="GO:0016747">
    <property type="term" value="F:acyltransferase activity, transferring groups other than amino-acyl groups"/>
    <property type="evidence" value="ECO:0007669"/>
    <property type="project" value="InterPro"/>
</dbReference>
<dbReference type="SUPFAM" id="SSF55729">
    <property type="entry name" value="Acyl-CoA N-acyltransferases (Nat)"/>
    <property type="match status" value="1"/>
</dbReference>
<evidence type="ECO:0000259" key="1">
    <source>
        <dbReference type="PROSITE" id="PS51186"/>
    </source>
</evidence>
<dbReference type="RefSeq" id="WP_179664410.1">
    <property type="nucleotide sequence ID" value="NZ_JACCBG010000001.1"/>
</dbReference>
<dbReference type="EMBL" id="JACCBG010000001">
    <property type="protein sequence ID" value="NYD42824.1"/>
    <property type="molecule type" value="Genomic_DNA"/>
</dbReference>
<reference evidence="2 3" key="1">
    <citation type="submission" date="2020-07" db="EMBL/GenBank/DDBJ databases">
        <title>Sequencing the genomes of 1000 actinobacteria strains.</title>
        <authorList>
            <person name="Klenk H.-P."/>
        </authorList>
    </citation>
    <scope>NUCLEOTIDE SEQUENCE [LARGE SCALE GENOMIC DNA]</scope>
    <source>
        <strain evidence="2 3">DSM 21350</strain>
    </source>
</reference>
<keyword evidence="2" id="KW-0689">Ribosomal protein</keyword>
<name>A0A7Y9E813_9ACTN</name>
<dbReference type="InterPro" id="IPR016181">
    <property type="entry name" value="Acyl_CoA_acyltransferase"/>
</dbReference>
<dbReference type="CDD" id="cd04301">
    <property type="entry name" value="NAT_SF"/>
    <property type="match status" value="1"/>
</dbReference>
<dbReference type="GO" id="GO:0005840">
    <property type="term" value="C:ribosome"/>
    <property type="evidence" value="ECO:0007669"/>
    <property type="project" value="UniProtKB-KW"/>
</dbReference>
<dbReference type="AlphaFoldDB" id="A0A7Y9E813"/>
<dbReference type="PANTHER" id="PTHR43072:SF60">
    <property type="entry name" value="L-2,4-DIAMINOBUTYRIC ACID ACETYLTRANSFERASE"/>
    <property type="match status" value="1"/>
</dbReference>
<dbReference type="InterPro" id="IPR000182">
    <property type="entry name" value="GNAT_dom"/>
</dbReference>
<dbReference type="Gene3D" id="3.40.630.30">
    <property type="match status" value="1"/>
</dbReference>
<organism evidence="2 3">
    <name type="scientific">Nocardioides panaciterrulae</name>
    <dbReference type="NCBI Taxonomy" id="661492"/>
    <lineage>
        <taxon>Bacteria</taxon>
        <taxon>Bacillati</taxon>
        <taxon>Actinomycetota</taxon>
        <taxon>Actinomycetes</taxon>
        <taxon>Propionibacteriales</taxon>
        <taxon>Nocardioidaceae</taxon>
        <taxon>Nocardioides</taxon>
    </lineage>
</organism>
<dbReference type="PANTHER" id="PTHR43072">
    <property type="entry name" value="N-ACETYLTRANSFERASE"/>
    <property type="match status" value="1"/>
</dbReference>
<dbReference type="Pfam" id="PF24553">
    <property type="entry name" value="Rv0428c_C"/>
    <property type="match status" value="1"/>
</dbReference>
<keyword evidence="2" id="KW-0687">Ribonucleoprotein</keyword>
<comment type="caution">
    <text evidence="2">The sequence shown here is derived from an EMBL/GenBank/DDBJ whole genome shotgun (WGS) entry which is preliminary data.</text>
</comment>
<sequence>MPAPSEAHRLGPHVVGRRVVVRRVLPGETGPSGGPAMTDLLGVCLAWGDGRCVIAPESGEPVSIAIADIVSGKPVPPRPSPRLRVSPRAAEEHTRWLWPHLEVEALGEWQLRSDPAPVGRLLKRANSCLAFGSPGLPLPAALARVEEFYAARGRDVVVQLPLAGELESALVDRGWTPVPGGDAHFLLASLSWALRAARRHRRAADLGEPVLEEDGDAAVVRLDGAASGRAAYRDDWLGLHGLAVDPAHRRRGLATAVVGELLEWGAERGATTAWLHVEVDNSPAIALYEALGFTRHHTCRYLVPPAGGGSPS</sequence>
<evidence type="ECO:0000313" key="3">
    <source>
        <dbReference type="Proteomes" id="UP000535511"/>
    </source>
</evidence>
<feature type="domain" description="N-acetyltransferase" evidence="1">
    <location>
        <begin position="170"/>
        <end position="312"/>
    </location>
</feature>
<dbReference type="PROSITE" id="PS51186">
    <property type="entry name" value="GNAT"/>
    <property type="match status" value="1"/>
</dbReference>
<dbReference type="Proteomes" id="UP000535511">
    <property type="component" value="Unassembled WGS sequence"/>
</dbReference>
<evidence type="ECO:0000313" key="2">
    <source>
        <dbReference type="EMBL" id="NYD42824.1"/>
    </source>
</evidence>
<accession>A0A7Y9E813</accession>
<keyword evidence="3" id="KW-1185">Reference proteome</keyword>